<keyword evidence="2" id="KW-1133">Transmembrane helix</keyword>
<dbReference type="OrthoDB" id="408440at2759"/>
<keyword evidence="2" id="KW-0812">Transmembrane</keyword>
<feature type="transmembrane region" description="Helical" evidence="2">
    <location>
        <begin position="610"/>
        <end position="627"/>
    </location>
</feature>
<feature type="transmembrane region" description="Helical" evidence="2">
    <location>
        <begin position="1420"/>
        <end position="1439"/>
    </location>
</feature>
<feature type="transmembrane region" description="Helical" evidence="2">
    <location>
        <begin position="1272"/>
        <end position="1289"/>
    </location>
</feature>
<dbReference type="Gene3D" id="1.25.40.20">
    <property type="entry name" value="Ankyrin repeat-containing domain"/>
    <property type="match status" value="1"/>
</dbReference>
<feature type="transmembrane region" description="Helical" evidence="2">
    <location>
        <begin position="291"/>
        <end position="312"/>
    </location>
</feature>
<feature type="region of interest" description="Disordered" evidence="1">
    <location>
        <begin position="1942"/>
        <end position="1966"/>
    </location>
</feature>
<reference evidence="3 4" key="1">
    <citation type="submission" date="2016-02" db="EMBL/GenBank/DDBJ databases">
        <title>Genome analysis of coral dinoflagellate symbionts highlights evolutionary adaptations to a symbiotic lifestyle.</title>
        <authorList>
            <person name="Aranda M."/>
            <person name="Li Y."/>
            <person name="Liew Y.J."/>
            <person name="Baumgarten S."/>
            <person name="Simakov O."/>
            <person name="Wilson M."/>
            <person name="Piel J."/>
            <person name="Ashoor H."/>
            <person name="Bougouffa S."/>
            <person name="Bajic V.B."/>
            <person name="Ryu T."/>
            <person name="Ravasi T."/>
            <person name="Bayer T."/>
            <person name="Micklem G."/>
            <person name="Kim H."/>
            <person name="Bhak J."/>
            <person name="Lajeunesse T.C."/>
            <person name="Voolstra C.R."/>
        </authorList>
    </citation>
    <scope>NUCLEOTIDE SEQUENCE [LARGE SCALE GENOMIC DNA]</scope>
    <source>
        <strain evidence="3 4">CCMP2467</strain>
    </source>
</reference>
<feature type="transmembrane region" description="Helical" evidence="2">
    <location>
        <begin position="639"/>
        <end position="657"/>
    </location>
</feature>
<dbReference type="InterPro" id="IPR036770">
    <property type="entry name" value="Ankyrin_rpt-contain_sf"/>
</dbReference>
<feature type="transmembrane region" description="Helical" evidence="2">
    <location>
        <begin position="1127"/>
        <end position="1147"/>
    </location>
</feature>
<proteinExistence type="predicted"/>
<protein>
    <submittedName>
        <fullName evidence="3">Uncharacterized protein</fullName>
    </submittedName>
</protein>
<gene>
    <name evidence="3" type="ORF">AK812_SmicGene39631</name>
</gene>
<feature type="compositionally biased region" description="Acidic residues" evidence="1">
    <location>
        <begin position="1946"/>
        <end position="1964"/>
    </location>
</feature>
<name>A0A1Q9CAQ3_SYMMI</name>
<organism evidence="3 4">
    <name type="scientific">Symbiodinium microadriaticum</name>
    <name type="common">Dinoflagellate</name>
    <name type="synonym">Zooxanthella microadriatica</name>
    <dbReference type="NCBI Taxonomy" id="2951"/>
    <lineage>
        <taxon>Eukaryota</taxon>
        <taxon>Sar</taxon>
        <taxon>Alveolata</taxon>
        <taxon>Dinophyceae</taxon>
        <taxon>Suessiales</taxon>
        <taxon>Symbiodiniaceae</taxon>
        <taxon>Symbiodinium</taxon>
    </lineage>
</organism>
<feature type="transmembrane region" description="Helical" evidence="2">
    <location>
        <begin position="1310"/>
        <end position="1335"/>
    </location>
</feature>
<keyword evidence="4" id="KW-1185">Reference proteome</keyword>
<accession>A0A1Q9CAQ3</accession>
<feature type="transmembrane region" description="Helical" evidence="2">
    <location>
        <begin position="225"/>
        <end position="243"/>
    </location>
</feature>
<sequence length="2147" mass="240147">MSMLDVRGYVRAFTSSRSTGGQTCSVDEETGKPECCVRLKAFWRQTSAFHSSHQKFLIRLSLACSVAFWVAVFSIPLYFSAPYFSLFGSRGDAVFHETKDLHEQEVACSDSMVGRMENIGDQANPHWVQYTGQTPWPTQLTVGDKFIWCGWLPAVWQDYWPNIAQFIVFTVYVSTGDTIRLAWQGLIGTLFACINLELMTFLYPGGAAGAVCETADCVPQPYNEAIVMADVILVLFLFLFSRADENTIKFGMSWHVFFMMDFMNPTKKMPSGQMEELTGFNLWKNDLTADVFLTSVVGAVVSILATIIPRCFCCMKPLANRCWVSQNSLDCAEKIGSVWQESVEYMLGSKAHAKKFQLQRKIADVRSKLLETKKQVQVGWWETWQCGSPEQVRLKLHAFLSGAEDVQRTMYSLGNSITSEDFSGQHCEFCGKLAERIRKLHSAASDLIVACAKAAVDGTISEDEEAEIRGIAEEAETCQRELLQQYREAVKSGICANLAEEVTFVFALSCWTTTTQDMLRLLSTPEQRMSWRGIVCSGIRDTWGAEKVLEREHLKFAFRNLIPISTCFILGYAVPSTCIFIQYDATMANTLALLITRFSTSAVQKNFHRTLGVLLGKFLPILFKATWVAFPCQSTERGILQLLSLFLFVSMWCYVYYSSKMWSTVAVLVAGYGVYPLMVPCDDLNEDSYYVGLYKELGQVTVAMVLQFVIESALHASPPGELAVRKMERAAHCLREGLQGFFQADLNKMAKGLETLRYLDEAKTYMAEADPSVRLAPCWRADFKFRLYSSSLEKMQLLQSDFYMLWTACLDQGLIADDAERTSLILKPLANHPAIQDLTDRLEGHSQKMLEALFAALRHTSETPLQNEVVKEAQKVSVDCGISEDERERLYRSLTDSLPPMPSDAPLCLDHDPHARGTVAIRGDADLAAKLFHDWNLRIGTFQEGSESGQCLYTASETSSDEVHSLTMPAFFSFFRSREFFVADDCGSPTLQPTLRKMPRALEDRKKVLEERFKAVKMLREGVHSALHDQSAFLKKMNDAASAKMNDLEYFPAVELHMFPEDPLNATANWQALLVPTVPEAFGKTLTLNKPRASPSFRFHGCPGIYDLWLAPGSTPIWLNRLGEGSLLLGMLLLVVATACLTLMWCGQNSEKLTFSMPELPVKYLLARHAELHLCNEEQSYSAWRAYGCAWVFGVRKGYPDAGGMEEPLLVLDAGIEVVVEEVSPATRYISFKSVLQEWQELYRKNAFLCGAYLSAQWLAMARLTAVFGRRAFAFLVCILYLLHLLVLLQQALSFHHGLEHEELLTQRKLLRLAPTHLLTGIFWLLVLPVVPLLVHGMRAAFSESPQLSALAVICTCVLLHAKHLHDATSSHNKWREPQIQSKEYVPFTALPLQMASDAPTKLTYERALKWLAAKAVKMIFAWLASCALAMILLDLLQMRGQLLKYDVSRGHLTSPGSREAFHNTLLLDTNADSLTLNVELFDHTRDLLLKVEHPLLNDTELVRFNESGEHQISIPPGPLYGRISLWAVGSYADTNYTIHVIRVAPAIKVSVNSSFNSSKHPSLADVRFYEERRLQRYLLEYPAWYVPDVDMAATSAIEVSLDSVVLAPMALDGQSGDAGFGNACVYEQAVELPVPLCVGLHSPQQLDMDTSDLSVAGKNSTLLDWLRDALLKDVNVSGKFVMLDDFSTEDGTMHWPFDAAVVGLHNSFSLSTSLSSLAGSVQLEIAVTQDPTSAEQLSIPLQIVAHPPAVQLALNCSTGSTCFFLPELNMESPRTEYALCGAETQNVSVWVDDPRFTIRATDSAEATQCTGHGQVMRTEYRVSRAESEKDCPWREYYVPWDSGYDLVVRRSIMKCLEMAVDSQAVKALGSILETTRYEGRVKRSEVRDLMGAEMLLARGNMDAMHLLLGYNAATKGSLAVAASRCQIKAMELLVAKKKEGKIDNEKDENEEEEEEEEEEEDCFESPLGDVFEQQPWFNCTEVPVLRKVMELLENGTRYVPDTNCKGYMLQTAIHHKDAQVTRVMLERGADANLVEGITPLGMLMRQRQKEPVISLETFVVIAKLLKDYGMDINRPTNVAGDRVLTEAAKNCDLEVAGALLKLGADPTLTNHAAKNASQVAQDKCGKEAARFQKLLATQTYIHKSEP</sequence>
<evidence type="ECO:0000313" key="3">
    <source>
        <dbReference type="EMBL" id="OLP80013.1"/>
    </source>
</evidence>
<feature type="transmembrane region" description="Helical" evidence="2">
    <location>
        <begin position="181"/>
        <end position="204"/>
    </location>
</feature>
<evidence type="ECO:0000256" key="2">
    <source>
        <dbReference type="SAM" id="Phobius"/>
    </source>
</evidence>
<dbReference type="EMBL" id="LSRX01001426">
    <property type="protein sequence ID" value="OLP80013.1"/>
    <property type="molecule type" value="Genomic_DNA"/>
</dbReference>
<comment type="caution">
    <text evidence="3">The sequence shown here is derived from an EMBL/GenBank/DDBJ whole genome shotgun (WGS) entry which is preliminary data.</text>
</comment>
<feature type="transmembrane region" description="Helical" evidence="2">
    <location>
        <begin position="556"/>
        <end position="574"/>
    </location>
</feature>
<keyword evidence="2" id="KW-0472">Membrane</keyword>
<dbReference type="SUPFAM" id="SSF48403">
    <property type="entry name" value="Ankyrin repeat"/>
    <property type="match status" value="1"/>
</dbReference>
<evidence type="ECO:0000256" key="1">
    <source>
        <dbReference type="SAM" id="MobiDB-lite"/>
    </source>
</evidence>
<evidence type="ECO:0000313" key="4">
    <source>
        <dbReference type="Proteomes" id="UP000186817"/>
    </source>
</evidence>
<feature type="transmembrane region" description="Helical" evidence="2">
    <location>
        <begin position="56"/>
        <end position="79"/>
    </location>
</feature>
<dbReference type="Proteomes" id="UP000186817">
    <property type="component" value="Unassembled WGS sequence"/>
</dbReference>